<evidence type="ECO:0000313" key="2">
    <source>
        <dbReference type="Proteomes" id="UP000566071"/>
    </source>
</evidence>
<protein>
    <submittedName>
        <fullName evidence="1">Uncharacterized protein</fullName>
    </submittedName>
</protein>
<sequence>MAPVSDLKGVDSPNWSNWDIQNLPAYCLLDGTGHLIERDVQFDYISVVTDKYLKSH</sequence>
<evidence type="ECO:0000313" key="1">
    <source>
        <dbReference type="EMBL" id="NNU33442.1"/>
    </source>
</evidence>
<accession>A0ABX1W5W6</accession>
<keyword evidence="2" id="KW-1185">Reference proteome</keyword>
<proteinExistence type="predicted"/>
<dbReference type="EMBL" id="JABFCR010000010">
    <property type="protein sequence ID" value="NNU33442.1"/>
    <property type="molecule type" value="Genomic_DNA"/>
</dbReference>
<gene>
    <name evidence="1" type="ORF">HK413_03385</name>
</gene>
<comment type="caution">
    <text evidence="1">The sequence shown here is derived from an EMBL/GenBank/DDBJ whole genome shotgun (WGS) entry which is preliminary data.</text>
</comment>
<reference evidence="1 2" key="1">
    <citation type="submission" date="2020-05" db="EMBL/GenBank/DDBJ databases">
        <authorList>
            <person name="Khan S.A."/>
            <person name="Jeon C.O."/>
            <person name="Chun B.H."/>
        </authorList>
    </citation>
    <scope>NUCLEOTIDE SEQUENCE [LARGE SCALE GENOMIC DNA]</scope>
    <source>
        <strain evidence="1 2">S1162</strain>
    </source>
</reference>
<organism evidence="1 2">
    <name type="scientific">Mucilaginibacter humi</name>
    <dbReference type="NCBI Taxonomy" id="2732510"/>
    <lineage>
        <taxon>Bacteria</taxon>
        <taxon>Pseudomonadati</taxon>
        <taxon>Bacteroidota</taxon>
        <taxon>Sphingobacteriia</taxon>
        <taxon>Sphingobacteriales</taxon>
        <taxon>Sphingobacteriaceae</taxon>
        <taxon>Mucilaginibacter</taxon>
    </lineage>
</organism>
<dbReference type="Proteomes" id="UP000566071">
    <property type="component" value="Unassembled WGS sequence"/>
</dbReference>
<name>A0ABX1W5W6_9SPHI</name>
<dbReference type="RefSeq" id="WP_175269138.1">
    <property type="nucleotide sequence ID" value="NZ_JABFCR010000010.1"/>
</dbReference>